<proteinExistence type="predicted"/>
<feature type="transmembrane region" description="Helical" evidence="7">
    <location>
        <begin position="339"/>
        <end position="362"/>
    </location>
</feature>
<dbReference type="InterPro" id="IPR036259">
    <property type="entry name" value="MFS_trans_sf"/>
</dbReference>
<evidence type="ECO:0000256" key="5">
    <source>
        <dbReference type="ARBA" id="ARBA00022989"/>
    </source>
</evidence>
<evidence type="ECO:0000256" key="7">
    <source>
        <dbReference type="SAM" id="Phobius"/>
    </source>
</evidence>
<keyword evidence="3" id="KW-1003">Cell membrane</keyword>
<keyword evidence="6 7" id="KW-0472">Membrane</keyword>
<feature type="domain" description="Phospholipid/glycerol acyltransferase" evidence="8">
    <location>
        <begin position="466"/>
        <end position="577"/>
    </location>
</feature>
<dbReference type="Pfam" id="PF07690">
    <property type="entry name" value="MFS_1"/>
    <property type="match status" value="1"/>
</dbReference>
<sequence>MIVQQTQNAFNDKAAQFLLVPLGGAIGYTLLGAAVESWATIFIALPFVLFAPLAGWLSDRFSKRDVMFGAAIAQLLILSWLCGAIWLNNMPLALCGFFALAIQSAFFSPAKIGINKELVGSRHLGFAAGIQQMTAMLAILAGQIIAGVVYDKRYAAAGGTPDVAWETGLLPMLVLAALAIPAIIMAWIVPRTPAQGAAPLAPKIAVEHFTHLRELWADLPLRRASFAVAFFWGFATFINLWSVKLAKTLTLGQEGFGTLSSVFMAGASIGMAAGFGIASFLLRRRIELGWVPLGGVAMTITAALLAAFIDPTTSLALLDAEALGIGPLIAAVFRPSSGAFLWGLTLLAFFAALFLAPLNAWMQDRYPPKKRGEMQSAVNLQDCLAGIFAAAFVEGLAAGIRAIGLPDLPGYHIQLLAAALLCGFITWYIVRLMPGDLVRVIGLTLLGLFYRIRPVGADNMPKTGGVLLLPNHVTWADAFFITAASPRPVRFVMDAVYMENPAIRWFCKLFHTVPIALGKPREALRTASEALAAGDVICLFPEGQLTRTGTLREVKRGLELIARQGGAPVIPAWLDGAWGSIFSYERNRFFTKLPYRVPYGMRMAFGTPIEPKEARIGRIRDGILEASADAIESRLPHWKSDPHQTANGYQIAQVNALVRKHAFARLPDDPEVDALTGLTRFSEMFRAKPAKFDDPADEKHRIWVGGSRLREKLTAAPARDEAHSFYDFSPDAHLPLELAGWDHLPCLAIDGVVISMSMPHSAKPHASSSPQPGVKPGSLGILLPGFAIDRSDEGRITLRGPSTPSAGIPLPDGYTIDEEGFVFPPQA</sequence>
<feature type="transmembrane region" description="Helical" evidence="7">
    <location>
        <begin position="92"/>
        <end position="112"/>
    </location>
</feature>
<dbReference type="InterPro" id="IPR011701">
    <property type="entry name" value="MFS"/>
</dbReference>
<evidence type="ECO:0000256" key="6">
    <source>
        <dbReference type="ARBA" id="ARBA00023136"/>
    </source>
</evidence>
<name>A0ABM7RMB8_9BACT</name>
<feature type="transmembrane region" description="Helical" evidence="7">
    <location>
        <begin position="224"/>
        <end position="242"/>
    </location>
</feature>
<feature type="transmembrane region" description="Helical" evidence="7">
    <location>
        <begin position="262"/>
        <end position="282"/>
    </location>
</feature>
<comment type="subcellular location">
    <subcellularLocation>
        <location evidence="1">Cell membrane</location>
        <topology evidence="1">Multi-pass membrane protein</topology>
    </subcellularLocation>
</comment>
<reference evidence="9 10" key="1">
    <citation type="submission" date="2021-06" db="EMBL/GenBank/DDBJ databases">
        <title>Complete genome of Haloferula helveola possessing various polysaccharide degrading enzymes.</title>
        <authorList>
            <person name="Takami H."/>
            <person name="Huang C."/>
            <person name="Hamasaki K."/>
        </authorList>
    </citation>
    <scope>NUCLEOTIDE SEQUENCE [LARGE SCALE GENOMIC DNA]</scope>
    <source>
        <strain evidence="9 10">CN-1</strain>
    </source>
</reference>
<evidence type="ECO:0000259" key="8">
    <source>
        <dbReference type="SMART" id="SM00563"/>
    </source>
</evidence>
<feature type="transmembrane region" description="Helical" evidence="7">
    <location>
        <begin position="289"/>
        <end position="309"/>
    </location>
</feature>
<protein>
    <submittedName>
        <fullName evidence="9">Lysophospholipid transporter LplT</fullName>
    </submittedName>
</protein>
<keyword evidence="5 7" id="KW-1133">Transmembrane helix</keyword>
<dbReference type="Proteomes" id="UP001374893">
    <property type="component" value="Chromosome"/>
</dbReference>
<organism evidence="9 10">
    <name type="scientific">Haloferula helveola</name>
    <dbReference type="NCBI Taxonomy" id="490095"/>
    <lineage>
        <taxon>Bacteria</taxon>
        <taxon>Pseudomonadati</taxon>
        <taxon>Verrucomicrobiota</taxon>
        <taxon>Verrucomicrobiia</taxon>
        <taxon>Verrucomicrobiales</taxon>
        <taxon>Verrucomicrobiaceae</taxon>
        <taxon>Haloferula</taxon>
    </lineage>
</organism>
<dbReference type="SUPFAM" id="SSF69593">
    <property type="entry name" value="Glycerol-3-phosphate (1)-acyltransferase"/>
    <property type="match status" value="1"/>
</dbReference>
<evidence type="ECO:0000256" key="1">
    <source>
        <dbReference type="ARBA" id="ARBA00004651"/>
    </source>
</evidence>
<dbReference type="SUPFAM" id="SSF103473">
    <property type="entry name" value="MFS general substrate transporter"/>
    <property type="match status" value="1"/>
</dbReference>
<feature type="transmembrane region" description="Helical" evidence="7">
    <location>
        <begin position="169"/>
        <end position="189"/>
    </location>
</feature>
<dbReference type="PANTHER" id="PTHR43266:SF2">
    <property type="entry name" value="MAJOR FACILITATOR SUPERFAMILY (MFS) PROFILE DOMAIN-CONTAINING PROTEIN"/>
    <property type="match status" value="1"/>
</dbReference>
<evidence type="ECO:0000313" key="9">
    <source>
        <dbReference type="EMBL" id="BCX48992.1"/>
    </source>
</evidence>
<keyword evidence="2" id="KW-0813">Transport</keyword>
<feature type="transmembrane region" description="Helical" evidence="7">
    <location>
        <begin position="66"/>
        <end position="86"/>
    </location>
</feature>
<accession>A0ABM7RMB8</accession>
<dbReference type="CDD" id="cd06173">
    <property type="entry name" value="MFS_MefA_like"/>
    <property type="match status" value="1"/>
</dbReference>
<evidence type="ECO:0000256" key="4">
    <source>
        <dbReference type="ARBA" id="ARBA00022692"/>
    </source>
</evidence>
<dbReference type="Gene3D" id="1.20.1250.20">
    <property type="entry name" value="MFS general substrate transporter like domains"/>
    <property type="match status" value="1"/>
</dbReference>
<feature type="transmembrane region" description="Helical" evidence="7">
    <location>
        <begin position="383"/>
        <end position="405"/>
    </location>
</feature>
<dbReference type="PANTHER" id="PTHR43266">
    <property type="entry name" value="MACROLIDE-EFFLUX PROTEIN"/>
    <property type="match status" value="1"/>
</dbReference>
<feature type="transmembrane region" description="Helical" evidence="7">
    <location>
        <begin position="437"/>
        <end position="453"/>
    </location>
</feature>
<keyword evidence="4 7" id="KW-0812">Transmembrane</keyword>
<gene>
    <name evidence="9" type="ORF">HAHE_29000</name>
</gene>
<feature type="transmembrane region" description="Helical" evidence="7">
    <location>
        <begin position="37"/>
        <end position="57"/>
    </location>
</feature>
<evidence type="ECO:0000256" key="3">
    <source>
        <dbReference type="ARBA" id="ARBA00022475"/>
    </source>
</evidence>
<keyword evidence="10" id="KW-1185">Reference proteome</keyword>
<dbReference type="CDD" id="cd07989">
    <property type="entry name" value="LPLAT_AGPAT-like"/>
    <property type="match status" value="1"/>
</dbReference>
<dbReference type="EMBL" id="AP024702">
    <property type="protein sequence ID" value="BCX48992.1"/>
    <property type="molecule type" value="Genomic_DNA"/>
</dbReference>
<dbReference type="Pfam" id="PF01553">
    <property type="entry name" value="Acyltransferase"/>
    <property type="match status" value="1"/>
</dbReference>
<evidence type="ECO:0000256" key="2">
    <source>
        <dbReference type="ARBA" id="ARBA00022448"/>
    </source>
</evidence>
<feature type="transmembrane region" description="Helical" evidence="7">
    <location>
        <begin position="411"/>
        <end position="430"/>
    </location>
</feature>
<evidence type="ECO:0000313" key="10">
    <source>
        <dbReference type="Proteomes" id="UP001374893"/>
    </source>
</evidence>
<feature type="transmembrane region" description="Helical" evidence="7">
    <location>
        <begin position="14"/>
        <end position="31"/>
    </location>
</feature>
<dbReference type="InterPro" id="IPR002123">
    <property type="entry name" value="Plipid/glycerol_acylTrfase"/>
</dbReference>
<dbReference type="SMART" id="SM00563">
    <property type="entry name" value="PlsC"/>
    <property type="match status" value="1"/>
</dbReference>
<feature type="transmembrane region" description="Helical" evidence="7">
    <location>
        <begin position="124"/>
        <end position="149"/>
    </location>
</feature>